<name>A0ABS1WGG5_9FLAO</name>
<evidence type="ECO:0000313" key="2">
    <source>
        <dbReference type="Proteomes" id="UP000605013"/>
    </source>
</evidence>
<keyword evidence="2" id="KW-1185">Reference proteome</keyword>
<reference evidence="1 2" key="1">
    <citation type="submission" date="2020-12" db="EMBL/GenBank/DDBJ databases">
        <title>Olleya sediminilitoris sp. nov., isolated from a tidal flat.</title>
        <authorList>
            <person name="Park S."/>
            <person name="Yoon J.-H."/>
        </authorList>
    </citation>
    <scope>NUCLEOTIDE SEQUENCE [LARGE SCALE GENOMIC DNA]</scope>
    <source>
        <strain evidence="1 2">YSTF-M6</strain>
    </source>
</reference>
<proteinExistence type="predicted"/>
<sequence>MSKNEVTLEHAKTWAKKWQTENPKHCKAFLMPTVDLIEAFIEMNVLVKQEDGNYSLQDVDSSSVRAYMAIDEKIEEGYGEKLLLVGTKVDCKGIHRDIIEDEKPSGCDDGIVETAVNALTGSGVFDFTSPCPSDCDINSPLFNP</sequence>
<dbReference type="EMBL" id="JAEMEF010000001">
    <property type="protein sequence ID" value="MBL7558208.1"/>
    <property type="molecule type" value="Genomic_DNA"/>
</dbReference>
<accession>A0ABS1WGG5</accession>
<dbReference type="RefSeq" id="WP_202998406.1">
    <property type="nucleotide sequence ID" value="NZ_JAEMEF010000001.1"/>
</dbReference>
<dbReference type="Proteomes" id="UP000605013">
    <property type="component" value="Unassembled WGS sequence"/>
</dbReference>
<comment type="caution">
    <text evidence="1">The sequence shown here is derived from an EMBL/GenBank/DDBJ whole genome shotgun (WGS) entry which is preliminary data.</text>
</comment>
<gene>
    <name evidence="1" type="ORF">JAO71_00220</name>
</gene>
<evidence type="ECO:0000313" key="1">
    <source>
        <dbReference type="EMBL" id="MBL7558208.1"/>
    </source>
</evidence>
<protein>
    <submittedName>
        <fullName evidence="1">Uncharacterized protein</fullName>
    </submittedName>
</protein>
<organism evidence="1 2">
    <name type="scientific">Olleya sediminilitoris</name>
    <dbReference type="NCBI Taxonomy" id="2795739"/>
    <lineage>
        <taxon>Bacteria</taxon>
        <taxon>Pseudomonadati</taxon>
        <taxon>Bacteroidota</taxon>
        <taxon>Flavobacteriia</taxon>
        <taxon>Flavobacteriales</taxon>
        <taxon>Flavobacteriaceae</taxon>
    </lineage>
</organism>